<feature type="transmembrane region" description="Helical" evidence="7">
    <location>
        <begin position="300"/>
        <end position="327"/>
    </location>
</feature>
<dbReference type="PROSITE" id="PS50156">
    <property type="entry name" value="SSD"/>
    <property type="match status" value="1"/>
</dbReference>
<gene>
    <name evidence="9" type="ORF">OM076_37045</name>
</gene>
<dbReference type="InterPro" id="IPR050545">
    <property type="entry name" value="Mycobact_MmpL"/>
</dbReference>
<dbReference type="AlphaFoldDB" id="A0A9X3S5T6"/>
<reference evidence="9" key="1">
    <citation type="submission" date="2022-10" db="EMBL/GenBank/DDBJ databases">
        <title>The WGS of Solirubrobacter ginsenosidimutans DSM 21036.</title>
        <authorList>
            <person name="Jiang Z."/>
        </authorList>
    </citation>
    <scope>NUCLEOTIDE SEQUENCE</scope>
    <source>
        <strain evidence="9">DSM 21036</strain>
    </source>
</reference>
<evidence type="ECO:0000313" key="9">
    <source>
        <dbReference type="EMBL" id="MDA0165932.1"/>
    </source>
</evidence>
<dbReference type="SUPFAM" id="SSF82866">
    <property type="entry name" value="Multidrug efflux transporter AcrB transmembrane domain"/>
    <property type="match status" value="2"/>
</dbReference>
<dbReference type="GO" id="GO:0005886">
    <property type="term" value="C:plasma membrane"/>
    <property type="evidence" value="ECO:0007669"/>
    <property type="project" value="UniProtKB-SubCell"/>
</dbReference>
<evidence type="ECO:0000256" key="1">
    <source>
        <dbReference type="ARBA" id="ARBA00004651"/>
    </source>
</evidence>
<keyword evidence="3" id="KW-1003">Cell membrane</keyword>
<keyword evidence="6 7" id="KW-0472">Membrane</keyword>
<feature type="transmembrane region" description="Helical" evidence="7">
    <location>
        <begin position="540"/>
        <end position="561"/>
    </location>
</feature>
<feature type="transmembrane region" description="Helical" evidence="7">
    <location>
        <begin position="567"/>
        <end position="586"/>
    </location>
</feature>
<organism evidence="9 10">
    <name type="scientific">Solirubrobacter ginsenosidimutans</name>
    <dbReference type="NCBI Taxonomy" id="490573"/>
    <lineage>
        <taxon>Bacteria</taxon>
        <taxon>Bacillati</taxon>
        <taxon>Actinomycetota</taxon>
        <taxon>Thermoleophilia</taxon>
        <taxon>Solirubrobacterales</taxon>
        <taxon>Solirubrobacteraceae</taxon>
        <taxon>Solirubrobacter</taxon>
    </lineage>
</organism>
<dbReference type="PANTHER" id="PTHR33406:SF11">
    <property type="entry name" value="MEMBRANE PROTEIN SCO6666-RELATED"/>
    <property type="match status" value="1"/>
</dbReference>
<feature type="transmembrane region" description="Helical" evidence="7">
    <location>
        <begin position="275"/>
        <end position="294"/>
    </location>
</feature>
<keyword evidence="10" id="KW-1185">Reference proteome</keyword>
<dbReference type="RefSeq" id="WP_270045193.1">
    <property type="nucleotide sequence ID" value="NZ_JAPDOD010000055.1"/>
</dbReference>
<comment type="caution">
    <text evidence="9">The sequence shown here is derived from an EMBL/GenBank/DDBJ whole genome shotgun (WGS) entry which is preliminary data.</text>
</comment>
<evidence type="ECO:0000259" key="8">
    <source>
        <dbReference type="PROSITE" id="PS50156"/>
    </source>
</evidence>
<evidence type="ECO:0000256" key="4">
    <source>
        <dbReference type="ARBA" id="ARBA00022692"/>
    </source>
</evidence>
<name>A0A9X3S5T6_9ACTN</name>
<accession>A0A9X3S5T6</accession>
<dbReference type="EMBL" id="JAPDOD010000055">
    <property type="protein sequence ID" value="MDA0165932.1"/>
    <property type="molecule type" value="Genomic_DNA"/>
</dbReference>
<feature type="transmembrane region" description="Helical" evidence="7">
    <location>
        <begin position="364"/>
        <end position="387"/>
    </location>
</feature>
<feature type="transmembrane region" description="Helical" evidence="7">
    <location>
        <begin position="200"/>
        <end position="219"/>
    </location>
</feature>
<evidence type="ECO:0000313" key="10">
    <source>
        <dbReference type="Proteomes" id="UP001149140"/>
    </source>
</evidence>
<comment type="similarity">
    <text evidence="2">Belongs to the resistance-nodulation-cell division (RND) (TC 2.A.6) family. MmpL subfamily.</text>
</comment>
<dbReference type="PANTHER" id="PTHR33406">
    <property type="entry name" value="MEMBRANE PROTEIN MJ1562-RELATED"/>
    <property type="match status" value="1"/>
</dbReference>
<proteinExistence type="inferred from homology"/>
<comment type="subcellular location">
    <subcellularLocation>
        <location evidence="1">Cell membrane</location>
        <topology evidence="1">Multi-pass membrane protein</topology>
    </subcellularLocation>
</comment>
<feature type="transmembrane region" description="Helical" evidence="7">
    <location>
        <begin position="638"/>
        <end position="657"/>
    </location>
</feature>
<dbReference type="Pfam" id="PF03176">
    <property type="entry name" value="MMPL"/>
    <property type="match status" value="2"/>
</dbReference>
<protein>
    <submittedName>
        <fullName evidence="9">MMPL family transporter</fullName>
    </submittedName>
</protein>
<dbReference type="InterPro" id="IPR004869">
    <property type="entry name" value="MMPL_dom"/>
</dbReference>
<feature type="transmembrane region" description="Helical" evidence="7">
    <location>
        <begin position="606"/>
        <end position="626"/>
    </location>
</feature>
<dbReference type="Proteomes" id="UP001149140">
    <property type="component" value="Unassembled WGS sequence"/>
</dbReference>
<feature type="transmembrane region" description="Helical" evidence="7">
    <location>
        <begin position="175"/>
        <end position="193"/>
    </location>
</feature>
<dbReference type="Gene3D" id="1.20.1640.10">
    <property type="entry name" value="Multidrug efflux transporter AcrB transmembrane domain"/>
    <property type="match status" value="2"/>
</dbReference>
<evidence type="ECO:0000256" key="5">
    <source>
        <dbReference type="ARBA" id="ARBA00022989"/>
    </source>
</evidence>
<sequence>MLEWLGRAGARRRLVILGVWAVVALAGGVFGAGVFDRTESVDGAHGQSARVQERLDELAPDGETVVAVIGGADFYTPALVKSATDVMNELRTVPGVHEVRDAYTAGGLIAGDKQSSLAVIELDPKLDDDAALVVADKVAAKLRTIDAPEVLVGGKLLAERTFAEQATRDAVRGEAIAFVVLAVVLVLFGGGLLAGAIPLLAALATITGSLLALNALASVVAISEFAVNVVTLLGLGLSVDYSLLVLARFREERTATPHAPVSDVLGRTIAGAGRAVLVSGLAVAIALAGLYVFADPLLSAMALGGVLAVGTATIAGLTLMPALLAVAHHRIPSPGTRTWVWRRDRSSAPGLLARLAAFAQRRPAAVALTVIAALLALSIPALGLQVADADARSLPADAQERLVLEAVERDFTAGPVDPIQVLIAAAQTDPAVTGLIEKMRKLPNAKDGMIRDDLPPSVTGIEVDAAGPDSGERAQQLVRAIRGLDSSVEVLVGGAAAELVDAKDSTAQRLPLALLVVGLPTALLLFALTRSVLIALKAIVLNLLTLGAALGVVALLLSGPLDITTPLLLFMFLFGLSMDYEVFLLARIKEEWDRCGDNDRAVLNGIAASGPVVTAAAISIGVVFGGFALGELAEVREIGVGMTVAILLDVTVVRGLLLPATMTLFGRWNWWPGEFWRHSRRMS</sequence>
<evidence type="ECO:0000256" key="3">
    <source>
        <dbReference type="ARBA" id="ARBA00022475"/>
    </source>
</evidence>
<keyword evidence="4 7" id="KW-0812">Transmembrane</keyword>
<dbReference type="InterPro" id="IPR000731">
    <property type="entry name" value="SSD"/>
</dbReference>
<feature type="transmembrane region" description="Helical" evidence="7">
    <location>
        <begin position="510"/>
        <end position="528"/>
    </location>
</feature>
<evidence type="ECO:0000256" key="7">
    <source>
        <dbReference type="SAM" id="Phobius"/>
    </source>
</evidence>
<keyword evidence="5 7" id="KW-1133">Transmembrane helix</keyword>
<evidence type="ECO:0000256" key="6">
    <source>
        <dbReference type="ARBA" id="ARBA00023136"/>
    </source>
</evidence>
<feature type="domain" description="SSD" evidence="8">
    <location>
        <begin position="193"/>
        <end position="326"/>
    </location>
</feature>
<feature type="transmembrane region" description="Helical" evidence="7">
    <location>
        <begin position="225"/>
        <end position="247"/>
    </location>
</feature>
<evidence type="ECO:0000256" key="2">
    <source>
        <dbReference type="ARBA" id="ARBA00010157"/>
    </source>
</evidence>